<feature type="domain" description="Glycosyltransferase 2-like" evidence="2">
    <location>
        <begin position="24"/>
        <end position="113"/>
    </location>
</feature>
<dbReference type="EMBL" id="LR026963">
    <property type="protein sequence ID" value="VBB69179.1"/>
    <property type="molecule type" value="Genomic_DNA"/>
</dbReference>
<gene>
    <name evidence="3" type="ORF">RIEGSTA812A_PEG_652</name>
</gene>
<dbReference type="PANTHER" id="PTHR43630:SF2">
    <property type="entry name" value="GLYCOSYLTRANSFERASE"/>
    <property type="match status" value="1"/>
</dbReference>
<dbReference type="GO" id="GO:0016740">
    <property type="term" value="F:transferase activity"/>
    <property type="evidence" value="ECO:0007669"/>
    <property type="project" value="UniProtKB-KW"/>
</dbReference>
<name>A0A484H5F6_9ZZZZ</name>
<feature type="transmembrane region" description="Helical" evidence="1">
    <location>
        <begin position="243"/>
        <end position="260"/>
    </location>
</feature>
<keyword evidence="1" id="KW-0812">Transmembrane</keyword>
<dbReference type="Pfam" id="PF00535">
    <property type="entry name" value="Glycos_transf_2"/>
    <property type="match status" value="1"/>
</dbReference>
<sequence length="278" mass="31896">MTLVVSPHISCPLTDASAITLSGLVIVHDEEHQLAECLACLCFADEIVVLLDQCHDHSKEIAHSFTDRLIEGAWSLEGDRRNAGIAACRGQWIVEVDADERVDPLLAQEIRAVISCTQYDVHTILVDNYIGSQLVRYGWGAYFGKAGYPGLFRKGAKVWGPQRVHPEITFHGIIGWNLHNRLQHYVDHNISDMIHRLDRYSCARAQDLRNTDHEETFATNLRRFFSRFFKCYILRKGYREGRYGFLLALFAGLYPLLSYLKATLEDGRSRHSYFAHWR</sequence>
<dbReference type="AlphaFoldDB" id="A0A484H5F6"/>
<protein>
    <submittedName>
        <fullName evidence="3">Glycosyl transferase</fullName>
    </submittedName>
</protein>
<dbReference type="SUPFAM" id="SSF53448">
    <property type="entry name" value="Nucleotide-diphospho-sugar transferases"/>
    <property type="match status" value="1"/>
</dbReference>
<organism evidence="3">
    <name type="scientific">invertebrate metagenome</name>
    <dbReference type="NCBI Taxonomy" id="1711999"/>
    <lineage>
        <taxon>unclassified sequences</taxon>
        <taxon>metagenomes</taxon>
        <taxon>organismal metagenomes</taxon>
    </lineage>
</organism>
<dbReference type="InterPro" id="IPR001173">
    <property type="entry name" value="Glyco_trans_2-like"/>
</dbReference>
<dbReference type="InterPro" id="IPR029044">
    <property type="entry name" value="Nucleotide-diphossugar_trans"/>
</dbReference>
<dbReference type="CDD" id="cd02511">
    <property type="entry name" value="Beta4Glucosyltransferase"/>
    <property type="match status" value="1"/>
</dbReference>
<proteinExistence type="predicted"/>
<reference evidence="3" key="1">
    <citation type="submission" date="2018-10" db="EMBL/GenBank/DDBJ databases">
        <authorList>
            <person name="Gruber-Vodicka H."/>
            <person name="Jaeckle O."/>
        </authorList>
    </citation>
    <scope>NUCLEOTIDE SEQUENCE</scope>
</reference>
<keyword evidence="3" id="KW-0808">Transferase</keyword>
<keyword evidence="1" id="KW-0472">Membrane</keyword>
<evidence type="ECO:0000313" key="3">
    <source>
        <dbReference type="EMBL" id="VBB69179.1"/>
    </source>
</evidence>
<evidence type="ECO:0000256" key="1">
    <source>
        <dbReference type="SAM" id="Phobius"/>
    </source>
</evidence>
<evidence type="ECO:0000259" key="2">
    <source>
        <dbReference type="Pfam" id="PF00535"/>
    </source>
</evidence>
<keyword evidence="1" id="KW-1133">Transmembrane helix</keyword>
<dbReference type="PANTHER" id="PTHR43630">
    <property type="entry name" value="POLY-BETA-1,6-N-ACETYL-D-GLUCOSAMINE SYNTHASE"/>
    <property type="match status" value="1"/>
</dbReference>
<accession>A0A484H5F6</accession>
<dbReference type="Gene3D" id="3.90.550.10">
    <property type="entry name" value="Spore Coat Polysaccharide Biosynthesis Protein SpsA, Chain A"/>
    <property type="match status" value="1"/>
</dbReference>